<evidence type="ECO:0000313" key="5">
    <source>
        <dbReference type="Proteomes" id="UP000316208"/>
    </source>
</evidence>
<dbReference type="Gene3D" id="3.90.76.10">
    <property type="entry name" value="Dipeptide-binding Protein, Domain 1"/>
    <property type="match status" value="1"/>
</dbReference>
<feature type="region of interest" description="Disordered" evidence="1">
    <location>
        <begin position="25"/>
        <end position="52"/>
    </location>
</feature>
<name>A0ABY3AZD9_PAEPP</name>
<dbReference type="PANTHER" id="PTHR30290:SF81">
    <property type="entry name" value="OLIGOPEPTIDE-BINDING PROTEIN OPPA"/>
    <property type="match status" value="1"/>
</dbReference>
<keyword evidence="5" id="KW-1185">Reference proteome</keyword>
<dbReference type="Gene3D" id="3.10.105.10">
    <property type="entry name" value="Dipeptide-binding Protein, Domain 3"/>
    <property type="match status" value="1"/>
</dbReference>
<evidence type="ECO:0000256" key="2">
    <source>
        <dbReference type="SAM" id="SignalP"/>
    </source>
</evidence>
<keyword evidence="2" id="KW-0732">Signal</keyword>
<dbReference type="Pfam" id="PF00496">
    <property type="entry name" value="SBP_bac_5"/>
    <property type="match status" value="1"/>
</dbReference>
<dbReference type="InterPro" id="IPR039424">
    <property type="entry name" value="SBP_5"/>
</dbReference>
<dbReference type="PROSITE" id="PS51257">
    <property type="entry name" value="PROKAR_LIPOPROTEIN"/>
    <property type="match status" value="1"/>
</dbReference>
<feature type="signal peptide" evidence="2">
    <location>
        <begin position="1"/>
        <end position="21"/>
    </location>
</feature>
<dbReference type="InterPro" id="IPR000914">
    <property type="entry name" value="SBP_5_dom"/>
</dbReference>
<dbReference type="EMBL" id="SADY01000001">
    <property type="protein sequence ID" value="TQR46595.1"/>
    <property type="molecule type" value="Genomic_DNA"/>
</dbReference>
<feature type="domain" description="Solute-binding protein family 5" evidence="3">
    <location>
        <begin position="123"/>
        <end position="507"/>
    </location>
</feature>
<dbReference type="Proteomes" id="UP000316208">
    <property type="component" value="Unassembled WGS sequence"/>
</dbReference>
<comment type="caution">
    <text evidence="4">The sequence shown here is derived from an EMBL/GenBank/DDBJ whole genome shotgun (WGS) entry which is preliminary data.</text>
</comment>
<evidence type="ECO:0000256" key="1">
    <source>
        <dbReference type="SAM" id="MobiDB-lite"/>
    </source>
</evidence>
<evidence type="ECO:0000259" key="3">
    <source>
        <dbReference type="Pfam" id="PF00496"/>
    </source>
</evidence>
<reference evidence="4 5" key="1">
    <citation type="submission" date="2018-03" db="EMBL/GenBank/DDBJ databases">
        <title>Aerobic endospore-forming bacteria genome sequencing and assembly.</title>
        <authorList>
            <person name="Cavalcante D.A."/>
            <person name="Driks A."/>
            <person name="Putonti C."/>
            <person name="De-Souza M.T."/>
        </authorList>
    </citation>
    <scope>NUCLEOTIDE SEQUENCE [LARGE SCALE GENOMIC DNA]</scope>
    <source>
        <strain evidence="4 5">SDF0028</strain>
    </source>
</reference>
<sequence>MKKKWGLFLSTLLAVSIALSACGSDKAKEPEKNAQSNEQGSSQAEKKDDAAAGEGELVTEGVIKAADPSKSPELANNRKDMVILGISAPKGIFNPIYSETVYDAYLVRSLFKGMLEYEKDGTLKKALAEDYQVSPDNLKYTFKLKEGLKFSNGTALTAEDVAFTLTVLHDKSYDGPSDIVKNAHIKGGQEYRDGKVSSIEGIKVIDPLTIEFTTTEVSAIALASIGGVEIMPKAYYGKDYKQGDLGYMHDLFTKPVGAGPYKLDKFVAGQEAQLTANENYYLGKPKVEKLIYKFTTAETNVQLLQTGETDMDNPTVSKDQVEQLKEMGFLDTTLYRTNGYGYIAFNHKLDKFKDKRVRQALAYGLNRQEIVDAVFQGYADPIDVPQSKQSWSYTDDVTKYNFDLEKAKQLLDEAGWKVGADGKREKNGEKFVIHFTASTPSEVNDAIIPIAQKNYGDLGIEFIADQMEFNAVIDKRKKGDFDMLFMAWSLTPDPQSSENVFTTKGHQNDIGYSNPKVDELFIQSNSTLDVEKRKEIFHSIYKELNEDLPYIYMYQRRDMYATNARVQGFDMSPYRDFSYSLPNIQIQ</sequence>
<organism evidence="4 5">
    <name type="scientific">Paenibacillus popilliae</name>
    <name type="common">Bacillus popilliae</name>
    <dbReference type="NCBI Taxonomy" id="78057"/>
    <lineage>
        <taxon>Bacteria</taxon>
        <taxon>Bacillati</taxon>
        <taxon>Bacillota</taxon>
        <taxon>Bacilli</taxon>
        <taxon>Bacillales</taxon>
        <taxon>Paenibacillaceae</taxon>
        <taxon>Paenibacillus</taxon>
    </lineage>
</organism>
<dbReference type="PIRSF" id="PIRSF002741">
    <property type="entry name" value="MppA"/>
    <property type="match status" value="1"/>
</dbReference>
<protein>
    <submittedName>
        <fullName evidence="4">ABC transporter substrate-binding protein</fullName>
    </submittedName>
</protein>
<feature type="chain" id="PRO_5045464236" evidence="2">
    <location>
        <begin position="22"/>
        <end position="587"/>
    </location>
</feature>
<dbReference type="InterPro" id="IPR030678">
    <property type="entry name" value="Peptide/Ni-bd"/>
</dbReference>
<evidence type="ECO:0000313" key="4">
    <source>
        <dbReference type="EMBL" id="TQR46595.1"/>
    </source>
</evidence>
<gene>
    <name evidence="4" type="ORF">C7Y44_02760</name>
</gene>
<feature type="compositionally biased region" description="Polar residues" evidence="1">
    <location>
        <begin position="33"/>
        <end position="43"/>
    </location>
</feature>
<dbReference type="SUPFAM" id="SSF53850">
    <property type="entry name" value="Periplasmic binding protein-like II"/>
    <property type="match status" value="1"/>
</dbReference>
<dbReference type="PANTHER" id="PTHR30290">
    <property type="entry name" value="PERIPLASMIC BINDING COMPONENT OF ABC TRANSPORTER"/>
    <property type="match status" value="1"/>
</dbReference>
<accession>A0ABY3AZD9</accession>
<proteinExistence type="predicted"/>
<dbReference type="Gene3D" id="3.40.190.10">
    <property type="entry name" value="Periplasmic binding protein-like II"/>
    <property type="match status" value="1"/>
</dbReference>
<dbReference type="RefSeq" id="WP_142542730.1">
    <property type="nucleotide sequence ID" value="NZ_SADY01000001.1"/>
</dbReference>